<evidence type="ECO:0000256" key="9">
    <source>
        <dbReference type="ARBA" id="ARBA00022982"/>
    </source>
</evidence>
<evidence type="ECO:0000256" key="13">
    <source>
        <dbReference type="ARBA" id="ARBA00023128"/>
    </source>
</evidence>
<dbReference type="GO" id="GO:0015990">
    <property type="term" value="P:electron transport coupled proton transport"/>
    <property type="evidence" value="ECO:0007669"/>
    <property type="project" value="TreeGrafter"/>
</dbReference>
<feature type="transmembrane region" description="Helical" evidence="16">
    <location>
        <begin position="21"/>
        <end position="43"/>
    </location>
</feature>
<feature type="signal peptide" evidence="17">
    <location>
        <begin position="1"/>
        <end position="17"/>
    </location>
</feature>
<dbReference type="GO" id="GO:0008137">
    <property type="term" value="F:NADH dehydrogenase (ubiquinone) activity"/>
    <property type="evidence" value="ECO:0007669"/>
    <property type="project" value="UniProtKB-UniRule"/>
</dbReference>
<name>A0A075R0A4_ANTLA</name>
<protein>
    <recommendedName>
        <fullName evidence="4 16">NADH-ubiquinone oxidoreductase chain 4</fullName>
        <ecNumber evidence="3 16">7.1.1.2</ecNumber>
    </recommendedName>
</protein>
<organism evidence="20">
    <name type="scientific">Antechinomys laniger</name>
    <name type="common">Eastern jerboa marsupial</name>
    <dbReference type="NCBI Taxonomy" id="60701"/>
    <lineage>
        <taxon>Eukaryota</taxon>
        <taxon>Metazoa</taxon>
        <taxon>Chordata</taxon>
        <taxon>Craniata</taxon>
        <taxon>Vertebrata</taxon>
        <taxon>Euteleostomi</taxon>
        <taxon>Mammalia</taxon>
        <taxon>Metatheria</taxon>
        <taxon>Dasyuromorphia</taxon>
        <taxon>Dasyuridae</taxon>
        <taxon>Antechinomys</taxon>
    </lineage>
</organism>
<dbReference type="EC" id="7.1.1.2" evidence="3 16"/>
<dbReference type="InterPro" id="IPR003918">
    <property type="entry name" value="NADH_UbQ_OxRdtase"/>
</dbReference>
<feature type="transmembrane region" description="Helical" evidence="16">
    <location>
        <begin position="434"/>
        <end position="455"/>
    </location>
</feature>
<feature type="chain" id="PRO_5001708994" description="NADH-ubiquinone oxidoreductase chain 4" evidence="17">
    <location>
        <begin position="18"/>
        <end position="459"/>
    </location>
</feature>
<feature type="transmembrane region" description="Helical" evidence="16">
    <location>
        <begin position="194"/>
        <end position="216"/>
    </location>
</feature>
<keyword evidence="12 16" id="KW-0830">Ubiquinone</keyword>
<keyword evidence="9 16" id="KW-0249">Electron transport</keyword>
<keyword evidence="14 16" id="KW-0472">Membrane</keyword>
<dbReference type="GO" id="GO:0031966">
    <property type="term" value="C:mitochondrial membrane"/>
    <property type="evidence" value="ECO:0007669"/>
    <property type="project" value="UniProtKB-SubCell"/>
</dbReference>
<feature type="transmembrane region" description="Helical" evidence="16">
    <location>
        <begin position="223"/>
        <end position="244"/>
    </location>
</feature>
<dbReference type="PANTHER" id="PTHR43507:SF20">
    <property type="entry name" value="NADH-UBIQUINONE OXIDOREDUCTASE CHAIN 4"/>
    <property type="match status" value="1"/>
</dbReference>
<evidence type="ECO:0000259" key="18">
    <source>
        <dbReference type="Pfam" id="PF00361"/>
    </source>
</evidence>
<feature type="transmembrane region" description="Helical" evidence="16">
    <location>
        <begin position="309"/>
        <end position="329"/>
    </location>
</feature>
<reference evidence="20" key="1">
    <citation type="journal article" date="2014" name="Mol. Biol. Evol.">
        <title>Molecular phylogeny, biogeography, and habitat preference evolution of marsupials.</title>
        <authorList>
            <person name="Mitchell K.J."/>
            <person name="Pratt R.C."/>
            <person name="Watson L.N."/>
            <person name="Gibb G.C."/>
            <person name="Llamas B."/>
            <person name="Kasper M."/>
            <person name="Edson J."/>
            <person name="Hopwood B."/>
            <person name="Male D."/>
            <person name="Armstrong K."/>
            <person name="Meyer M."/>
            <person name="Hofreiter M."/>
            <person name="Austin J."/>
            <person name="Donnellan S.C."/>
            <person name="Lee M.S.Y."/>
            <person name="Phillips M.J."/>
            <person name="Cooper A."/>
        </authorList>
    </citation>
    <scope>NUCLEOTIDE SEQUENCE</scope>
</reference>
<evidence type="ECO:0000256" key="14">
    <source>
        <dbReference type="ARBA" id="ARBA00023136"/>
    </source>
</evidence>
<dbReference type="GO" id="GO:0003954">
    <property type="term" value="F:NADH dehydrogenase activity"/>
    <property type="evidence" value="ECO:0007669"/>
    <property type="project" value="TreeGrafter"/>
</dbReference>
<feature type="transmembrane region" description="Helical" evidence="16">
    <location>
        <begin position="388"/>
        <end position="413"/>
    </location>
</feature>
<evidence type="ECO:0000256" key="12">
    <source>
        <dbReference type="ARBA" id="ARBA00023075"/>
    </source>
</evidence>
<dbReference type="InterPro" id="IPR000260">
    <property type="entry name" value="NADH4_N"/>
</dbReference>
<feature type="domain" description="NADH:ubiquinone oxidoreductase chain 4 N-terminal" evidence="19">
    <location>
        <begin position="1"/>
        <end position="109"/>
    </location>
</feature>
<feature type="transmembrane region" description="Helical" evidence="16">
    <location>
        <begin position="145"/>
        <end position="167"/>
    </location>
</feature>
<dbReference type="Pfam" id="PF01059">
    <property type="entry name" value="Oxidored_q5_N"/>
    <property type="match status" value="1"/>
</dbReference>
<evidence type="ECO:0000256" key="16">
    <source>
        <dbReference type="RuleBase" id="RU003297"/>
    </source>
</evidence>
<evidence type="ECO:0000256" key="7">
    <source>
        <dbReference type="ARBA" id="ARBA00022692"/>
    </source>
</evidence>
<comment type="similarity">
    <text evidence="2 16">Belongs to the complex I subunit 4 family.</text>
</comment>
<dbReference type="PANTHER" id="PTHR43507">
    <property type="entry name" value="NADH-UBIQUINONE OXIDOREDUCTASE CHAIN 4"/>
    <property type="match status" value="1"/>
</dbReference>
<evidence type="ECO:0000259" key="19">
    <source>
        <dbReference type="Pfam" id="PF01059"/>
    </source>
</evidence>
<evidence type="ECO:0000256" key="5">
    <source>
        <dbReference type="ARBA" id="ARBA00022448"/>
    </source>
</evidence>
<evidence type="ECO:0000256" key="2">
    <source>
        <dbReference type="ARBA" id="ARBA00009025"/>
    </source>
</evidence>
<dbReference type="AlphaFoldDB" id="A0A075R0A4"/>
<evidence type="ECO:0000256" key="3">
    <source>
        <dbReference type="ARBA" id="ARBA00012944"/>
    </source>
</evidence>
<feature type="transmembrane region" description="Helical" evidence="16">
    <location>
        <begin position="116"/>
        <end position="133"/>
    </location>
</feature>
<proteinExistence type="inferred from homology"/>
<comment type="function">
    <text evidence="16">Core subunit of the mitochondrial membrane respiratory chain NADH dehydrogenase (Complex I) which catalyzes electron transfer from NADH through the respiratory chain, using ubiquinone as an electron acceptor. Essential for the catalytic activity and assembly of complex I.</text>
</comment>
<dbReference type="PRINTS" id="PR01437">
    <property type="entry name" value="NUOXDRDTASE4"/>
</dbReference>
<dbReference type="GO" id="GO:0048039">
    <property type="term" value="F:ubiquinone binding"/>
    <property type="evidence" value="ECO:0007669"/>
    <property type="project" value="TreeGrafter"/>
</dbReference>
<feature type="domain" description="NADH:quinone oxidoreductase/Mrp antiporter transmembrane" evidence="18">
    <location>
        <begin position="112"/>
        <end position="403"/>
    </location>
</feature>
<keyword evidence="7 16" id="KW-0812">Transmembrane</keyword>
<feature type="transmembrane region" description="Helical" evidence="16">
    <location>
        <begin position="63"/>
        <end position="82"/>
    </location>
</feature>
<dbReference type="NCBIfam" id="TIGR01972">
    <property type="entry name" value="NDH_I_M"/>
    <property type="match status" value="1"/>
</dbReference>
<comment type="catalytic activity">
    <reaction evidence="15 16">
        <text>a ubiquinone + NADH + 5 H(+)(in) = a ubiquinol + NAD(+) + 4 H(+)(out)</text>
        <dbReference type="Rhea" id="RHEA:29091"/>
        <dbReference type="Rhea" id="RHEA-COMP:9565"/>
        <dbReference type="Rhea" id="RHEA-COMP:9566"/>
        <dbReference type="ChEBI" id="CHEBI:15378"/>
        <dbReference type="ChEBI" id="CHEBI:16389"/>
        <dbReference type="ChEBI" id="CHEBI:17976"/>
        <dbReference type="ChEBI" id="CHEBI:57540"/>
        <dbReference type="ChEBI" id="CHEBI:57945"/>
        <dbReference type="EC" id="7.1.1.2"/>
    </reaction>
</comment>
<feature type="transmembrane region" description="Helical" evidence="16">
    <location>
        <begin position="350"/>
        <end position="368"/>
    </location>
</feature>
<keyword evidence="13 16" id="KW-0496">Mitochondrion</keyword>
<dbReference type="Pfam" id="PF00361">
    <property type="entry name" value="Proton_antipo_M"/>
    <property type="match status" value="1"/>
</dbReference>
<keyword evidence="6 16" id="KW-0679">Respiratory chain</keyword>
<evidence type="ECO:0000256" key="15">
    <source>
        <dbReference type="ARBA" id="ARBA00049551"/>
    </source>
</evidence>
<keyword evidence="5 16" id="KW-0813">Transport</keyword>
<feature type="transmembrane region" description="Helical" evidence="16">
    <location>
        <begin position="94"/>
        <end position="110"/>
    </location>
</feature>
<evidence type="ECO:0000313" key="20">
    <source>
        <dbReference type="EMBL" id="AIG22885.1"/>
    </source>
</evidence>
<feature type="transmembrane region" description="Helical" evidence="16">
    <location>
        <begin position="285"/>
        <end position="303"/>
    </location>
</feature>
<sequence length="459" mass="51489">MLKILAATFMLIPLTWCSKKSWIWINTTTHSFLISIWSLTLLYHNSDFGYHYNTAFSLDSLSGPLLVLSCWLLPLMIIASQNHLAHEPLTRKKTYLTMLIILQLSLIMAFASSELIMFYILFETTLIPTLIIITRWGSQNERLNAGLYFLFYTLVGSLPLLVALLHLHTNLGSLHILTMSLISPSMNSSMSTTFLWYACMTAFMVKMPLYGLHLWLPKAHVEAPIAGSMVLAAILLKLGGYGIMRITTLTEPVTTNLCYPFMILSLWGMIMTSSICLRQTDLKSLIAYSSVSHMGLVVVAALMQSPLSFMGATVLMIAHGLTSSMLFCLANTNYERIHSRTLILTRGLQMILPLMCAWWLLASLANLAQPPSINLLGELMIIMTTFSWSNLSIILLGINTVITALYSLHMLITSQRGKFTHHMNPIKPTFTREHLLMALHLLPLLIISISPKFILGPTY</sequence>
<evidence type="ECO:0000256" key="1">
    <source>
        <dbReference type="ARBA" id="ARBA00004225"/>
    </source>
</evidence>
<evidence type="ECO:0000256" key="4">
    <source>
        <dbReference type="ARBA" id="ARBA00021006"/>
    </source>
</evidence>
<evidence type="ECO:0000256" key="10">
    <source>
        <dbReference type="ARBA" id="ARBA00022989"/>
    </source>
</evidence>
<feature type="transmembrane region" description="Helical" evidence="16">
    <location>
        <begin position="259"/>
        <end position="278"/>
    </location>
</feature>
<dbReference type="GO" id="GO:0042773">
    <property type="term" value="P:ATP synthesis coupled electron transport"/>
    <property type="evidence" value="ECO:0007669"/>
    <property type="project" value="InterPro"/>
</dbReference>
<dbReference type="InterPro" id="IPR010227">
    <property type="entry name" value="NADH_Q_OxRdtase_chainM/4"/>
</dbReference>
<keyword evidence="10 16" id="KW-1133">Transmembrane helix</keyword>
<keyword evidence="8" id="KW-1278">Translocase</keyword>
<keyword evidence="17" id="KW-0732">Signal</keyword>
<keyword evidence="11 16" id="KW-0520">NAD</keyword>
<evidence type="ECO:0000256" key="6">
    <source>
        <dbReference type="ARBA" id="ARBA00022660"/>
    </source>
</evidence>
<evidence type="ECO:0000256" key="8">
    <source>
        <dbReference type="ARBA" id="ARBA00022967"/>
    </source>
</evidence>
<comment type="subcellular location">
    <subcellularLocation>
        <location evidence="1 16">Mitochondrion membrane</location>
        <topology evidence="1 16">Multi-pass membrane protein</topology>
    </subcellularLocation>
</comment>
<evidence type="ECO:0000256" key="11">
    <source>
        <dbReference type="ARBA" id="ARBA00023027"/>
    </source>
</evidence>
<gene>
    <name evidence="20" type="primary">ND4</name>
</gene>
<dbReference type="InterPro" id="IPR001750">
    <property type="entry name" value="ND/Mrp_TM"/>
</dbReference>
<evidence type="ECO:0000256" key="17">
    <source>
        <dbReference type="SAM" id="SignalP"/>
    </source>
</evidence>
<dbReference type="EMBL" id="KJ868097">
    <property type="protein sequence ID" value="AIG22885.1"/>
    <property type="molecule type" value="Genomic_DNA"/>
</dbReference>
<accession>A0A075R0A4</accession>
<geneLocation type="mitochondrion" evidence="20"/>